<name>A0ABP0GKK0_CLALP</name>
<keyword evidence="8" id="KW-1185">Reference proteome</keyword>
<accession>A0ABP0GKK0</accession>
<organism evidence="7 8">
    <name type="scientific">Clavelina lepadiformis</name>
    <name type="common">Light-bulb sea squirt</name>
    <name type="synonym">Ascidia lepadiformis</name>
    <dbReference type="NCBI Taxonomy" id="159417"/>
    <lineage>
        <taxon>Eukaryota</taxon>
        <taxon>Metazoa</taxon>
        <taxon>Chordata</taxon>
        <taxon>Tunicata</taxon>
        <taxon>Ascidiacea</taxon>
        <taxon>Aplousobranchia</taxon>
        <taxon>Clavelinidae</taxon>
        <taxon>Clavelina</taxon>
    </lineage>
</organism>
<dbReference type="EMBL" id="CAWYQH010000130">
    <property type="protein sequence ID" value="CAK8692288.1"/>
    <property type="molecule type" value="Genomic_DNA"/>
</dbReference>
<dbReference type="InterPro" id="IPR030417">
    <property type="entry name" value="MS4A"/>
</dbReference>
<reference evidence="7 8" key="1">
    <citation type="submission" date="2024-02" db="EMBL/GenBank/DDBJ databases">
        <authorList>
            <person name="Daric V."/>
            <person name="Darras S."/>
        </authorList>
    </citation>
    <scope>NUCLEOTIDE SEQUENCE [LARGE SCALE GENOMIC DNA]</scope>
</reference>
<comment type="subcellular location">
    <subcellularLocation>
        <location evidence="1">Membrane</location>
        <topology evidence="1">Multi-pass membrane protein</topology>
    </subcellularLocation>
</comment>
<dbReference type="PANTHER" id="PTHR23320:SF130">
    <property type="entry name" value="TRANSMEMBRANE PROTEIN 212"/>
    <property type="match status" value="1"/>
</dbReference>
<feature type="transmembrane region" description="Helical" evidence="6">
    <location>
        <begin position="126"/>
        <end position="145"/>
    </location>
</feature>
<keyword evidence="4 6" id="KW-1133">Transmembrane helix</keyword>
<keyword evidence="3 6" id="KW-0812">Transmembrane</keyword>
<evidence type="ECO:0000313" key="7">
    <source>
        <dbReference type="EMBL" id="CAK8692288.1"/>
    </source>
</evidence>
<evidence type="ECO:0000256" key="1">
    <source>
        <dbReference type="ARBA" id="ARBA00004141"/>
    </source>
</evidence>
<evidence type="ECO:0000313" key="8">
    <source>
        <dbReference type="Proteomes" id="UP001642483"/>
    </source>
</evidence>
<evidence type="ECO:0000256" key="4">
    <source>
        <dbReference type="ARBA" id="ARBA00022989"/>
    </source>
</evidence>
<gene>
    <name evidence="7" type="ORF">CVLEPA_LOCUS25009</name>
</gene>
<evidence type="ECO:0000256" key="6">
    <source>
        <dbReference type="SAM" id="Phobius"/>
    </source>
</evidence>
<comment type="similarity">
    <text evidence="2">Belongs to the MS4A family.</text>
</comment>
<protein>
    <submittedName>
        <fullName evidence="7">Uncharacterized protein</fullName>
    </submittedName>
</protein>
<evidence type="ECO:0000256" key="2">
    <source>
        <dbReference type="ARBA" id="ARBA00009565"/>
    </source>
</evidence>
<dbReference type="PANTHER" id="PTHR23320">
    <property type="entry name" value="MEMBRANE-SPANNING 4-DOMAINS SUBFAMILY A MS4A -RELATED"/>
    <property type="match status" value="1"/>
</dbReference>
<dbReference type="InterPro" id="IPR007237">
    <property type="entry name" value="CD20-like"/>
</dbReference>
<sequence>MDRQAVNINTRSPPVLQPEKRCALKILGICEVIFGSGCVTFGFVFLFADYSISYYGAGIWCGILIVTAGSLGIASGSPATIWCLVNLHTGFSMFGCVAAALLAYLSCASMLSWLSGEYRWEIILHGLNVFFSFISCILLIVSASICCCCPSPLGYCGTCSQEYENDEEQHEEYELQNRSTGFT</sequence>
<dbReference type="Pfam" id="PF04103">
    <property type="entry name" value="CD20"/>
    <property type="match status" value="1"/>
</dbReference>
<feature type="transmembrane region" description="Helical" evidence="6">
    <location>
        <begin position="79"/>
        <end position="105"/>
    </location>
</feature>
<feature type="transmembrane region" description="Helical" evidence="6">
    <location>
        <begin position="54"/>
        <end position="73"/>
    </location>
</feature>
<proteinExistence type="inferred from homology"/>
<feature type="transmembrane region" description="Helical" evidence="6">
    <location>
        <begin position="26"/>
        <end position="47"/>
    </location>
</feature>
<evidence type="ECO:0000256" key="5">
    <source>
        <dbReference type="ARBA" id="ARBA00023136"/>
    </source>
</evidence>
<keyword evidence="5 6" id="KW-0472">Membrane</keyword>
<evidence type="ECO:0000256" key="3">
    <source>
        <dbReference type="ARBA" id="ARBA00022692"/>
    </source>
</evidence>
<dbReference type="Proteomes" id="UP001642483">
    <property type="component" value="Unassembled WGS sequence"/>
</dbReference>
<comment type="caution">
    <text evidence="7">The sequence shown here is derived from an EMBL/GenBank/DDBJ whole genome shotgun (WGS) entry which is preliminary data.</text>
</comment>